<feature type="active site" evidence="2">
    <location>
        <position position="154"/>
    </location>
</feature>
<evidence type="ECO:0000256" key="2">
    <source>
        <dbReference type="HAMAP-Rule" id="MF_00163"/>
    </source>
</evidence>
<protein>
    <recommendedName>
        <fullName evidence="2">Peptide deformylase</fullName>
        <shortName evidence="2">PDF</shortName>
        <ecNumber evidence="2">3.5.1.88</ecNumber>
    </recommendedName>
    <alternativeName>
        <fullName evidence="2">Polypeptide deformylase</fullName>
    </alternativeName>
</protein>
<comment type="similarity">
    <text evidence="1 2">Belongs to the polypeptide deformylase family.</text>
</comment>
<comment type="function">
    <text evidence="2">Removes the formyl group from the N-terminal Met of newly synthesized proteins. Requires at least a dipeptide for an efficient rate of reaction. N-terminal L-methionine is a prerequisite for activity but the enzyme has broad specificity at other positions.</text>
</comment>
<dbReference type="AlphaFoldDB" id="A0A5B8J6D4"/>
<dbReference type="EMBL" id="CP042295">
    <property type="protein sequence ID" value="QDY86622.1"/>
    <property type="molecule type" value="Genomic_DNA"/>
</dbReference>
<dbReference type="OrthoDB" id="9784988at2"/>
<evidence type="ECO:0000313" key="3">
    <source>
        <dbReference type="EMBL" id="QDY86622.1"/>
    </source>
</evidence>
<dbReference type="PANTHER" id="PTHR10458:SF22">
    <property type="entry name" value="PEPTIDE DEFORMYLASE"/>
    <property type="match status" value="1"/>
</dbReference>
<name>A0A5B8J6D4_9MOLU</name>
<keyword evidence="4" id="KW-1185">Reference proteome</keyword>
<dbReference type="GO" id="GO:0042586">
    <property type="term" value="F:peptide deformylase activity"/>
    <property type="evidence" value="ECO:0007669"/>
    <property type="project" value="UniProtKB-UniRule"/>
</dbReference>
<feature type="binding site" evidence="2">
    <location>
        <position position="153"/>
    </location>
    <ligand>
        <name>Fe cation</name>
        <dbReference type="ChEBI" id="CHEBI:24875"/>
    </ligand>
</feature>
<dbReference type="RefSeq" id="WP_146368258.1">
    <property type="nucleotide sequence ID" value="NZ_CP042295.1"/>
</dbReference>
<feature type="binding site" evidence="2">
    <location>
        <position position="157"/>
    </location>
    <ligand>
        <name>Fe cation</name>
        <dbReference type="ChEBI" id="CHEBI:24875"/>
    </ligand>
</feature>
<dbReference type="GO" id="GO:0046872">
    <property type="term" value="F:metal ion binding"/>
    <property type="evidence" value="ECO:0007669"/>
    <property type="project" value="UniProtKB-KW"/>
</dbReference>
<comment type="catalytic activity">
    <reaction evidence="2">
        <text>N-terminal N-formyl-L-methionyl-[peptide] + H2O = N-terminal L-methionyl-[peptide] + formate</text>
        <dbReference type="Rhea" id="RHEA:24420"/>
        <dbReference type="Rhea" id="RHEA-COMP:10639"/>
        <dbReference type="Rhea" id="RHEA-COMP:10640"/>
        <dbReference type="ChEBI" id="CHEBI:15377"/>
        <dbReference type="ChEBI" id="CHEBI:15740"/>
        <dbReference type="ChEBI" id="CHEBI:49298"/>
        <dbReference type="ChEBI" id="CHEBI:64731"/>
        <dbReference type="EC" id="3.5.1.88"/>
    </reaction>
</comment>
<accession>A0A5B8J6D4</accession>
<dbReference type="GO" id="GO:0006412">
    <property type="term" value="P:translation"/>
    <property type="evidence" value="ECO:0007669"/>
    <property type="project" value="UniProtKB-UniRule"/>
</dbReference>
<keyword evidence="2" id="KW-0408">Iron</keyword>
<dbReference type="PANTHER" id="PTHR10458">
    <property type="entry name" value="PEPTIDE DEFORMYLASE"/>
    <property type="match status" value="1"/>
</dbReference>
<dbReference type="Gene3D" id="3.90.45.10">
    <property type="entry name" value="Peptide deformylase"/>
    <property type="match status" value="1"/>
</dbReference>
<dbReference type="KEGG" id="mans:FRW55_00355"/>
<reference evidence="3 4" key="1">
    <citation type="journal article" date="2019" name="Microbiol. Resour. Announc.">
        <title>Complete Genome Sequences of Three Mycoplasma anserisalpingitis (Mycoplasma sp. 1220) Strains.</title>
        <authorList>
            <person name="Grozner D."/>
            <person name="Forro B."/>
            <person name="Kovacs A.B."/>
            <person name="Marton S."/>
            <person name="Banyai K."/>
            <person name="Kreizinger Z."/>
            <person name="Sulyok K.M."/>
            <person name="Gyuranecz M."/>
        </authorList>
    </citation>
    <scope>NUCLEOTIDE SEQUENCE [LARGE SCALE GENOMIC DNA]</scope>
    <source>
        <strain evidence="3 4">ATCC:BAA-2147</strain>
    </source>
</reference>
<sequence>MYEINLVKLPRKVLREKSLEVPIPLSDEDIELAEKMIYHVDDSQKPNTKFRPAVGVAAVQYGILKRVFYIHVKDYQDRTIFRDVLFNPVVLNKAVMLNALAEGEGCLSVDDSWPNQEGFIHRANRIVVKAYSYFQQKEVTYDVSDYVAIVMQHELDHLDGKLFIDHINKKHPWRKKEKCKYL</sequence>
<dbReference type="InterPro" id="IPR036821">
    <property type="entry name" value="Peptide_deformylase_sf"/>
</dbReference>
<comment type="cofactor">
    <cofactor evidence="2">
        <name>Fe(2+)</name>
        <dbReference type="ChEBI" id="CHEBI:29033"/>
    </cofactor>
    <text evidence="2">Binds 1 Fe(2+) ion.</text>
</comment>
<dbReference type="Pfam" id="PF01327">
    <property type="entry name" value="Pep_deformylase"/>
    <property type="match status" value="1"/>
</dbReference>
<keyword evidence="2" id="KW-0648">Protein biosynthesis</keyword>
<dbReference type="SUPFAM" id="SSF56420">
    <property type="entry name" value="Peptide deformylase"/>
    <property type="match status" value="1"/>
</dbReference>
<keyword evidence="2 3" id="KW-0378">Hydrolase</keyword>
<dbReference type="Proteomes" id="UP000318927">
    <property type="component" value="Chromosome"/>
</dbReference>
<proteinExistence type="inferred from homology"/>
<evidence type="ECO:0000313" key="4">
    <source>
        <dbReference type="Proteomes" id="UP000318927"/>
    </source>
</evidence>
<feature type="binding site" evidence="2">
    <location>
        <position position="106"/>
    </location>
    <ligand>
        <name>Fe cation</name>
        <dbReference type="ChEBI" id="CHEBI:24875"/>
    </ligand>
</feature>
<evidence type="ECO:0000256" key="1">
    <source>
        <dbReference type="ARBA" id="ARBA00010759"/>
    </source>
</evidence>
<dbReference type="CDD" id="cd00487">
    <property type="entry name" value="Pep_deformylase"/>
    <property type="match status" value="1"/>
</dbReference>
<keyword evidence="2" id="KW-0479">Metal-binding</keyword>
<dbReference type="PRINTS" id="PR01576">
    <property type="entry name" value="PDEFORMYLASE"/>
</dbReference>
<dbReference type="InterPro" id="IPR023635">
    <property type="entry name" value="Peptide_deformylase"/>
</dbReference>
<organism evidence="3 4">
    <name type="scientific">Mycoplasma anserisalpingitidis</name>
    <dbReference type="NCBI Taxonomy" id="519450"/>
    <lineage>
        <taxon>Bacteria</taxon>
        <taxon>Bacillati</taxon>
        <taxon>Mycoplasmatota</taxon>
        <taxon>Mollicutes</taxon>
        <taxon>Mycoplasmataceae</taxon>
        <taxon>Mycoplasma</taxon>
    </lineage>
</organism>
<dbReference type="HAMAP" id="MF_00163">
    <property type="entry name" value="Pep_deformylase"/>
    <property type="match status" value="1"/>
</dbReference>
<dbReference type="PIRSF" id="PIRSF004749">
    <property type="entry name" value="Pep_def"/>
    <property type="match status" value="1"/>
</dbReference>
<gene>
    <name evidence="2 3" type="primary">def</name>
    <name evidence="3" type="ORF">FRW55_00355</name>
</gene>
<dbReference type="EC" id="3.5.1.88" evidence="2"/>
<dbReference type="NCBIfam" id="TIGR00079">
    <property type="entry name" value="pept_deformyl"/>
    <property type="match status" value="1"/>
</dbReference>